<keyword evidence="1" id="KW-1133">Transmembrane helix</keyword>
<name>A0ABW1EBN3_9BACT</name>
<proteinExistence type="predicted"/>
<protein>
    <recommendedName>
        <fullName evidence="4">Polysaccharide biosynthesis protein</fullName>
    </recommendedName>
</protein>
<keyword evidence="1" id="KW-0472">Membrane</keyword>
<feature type="transmembrane region" description="Helical" evidence="1">
    <location>
        <begin position="44"/>
        <end position="65"/>
    </location>
</feature>
<keyword evidence="1" id="KW-0812">Transmembrane</keyword>
<organism evidence="2 3">
    <name type="scientific">Acidicapsa dinghuensis</name>
    <dbReference type="NCBI Taxonomy" id="2218256"/>
    <lineage>
        <taxon>Bacteria</taxon>
        <taxon>Pseudomonadati</taxon>
        <taxon>Acidobacteriota</taxon>
        <taxon>Terriglobia</taxon>
        <taxon>Terriglobales</taxon>
        <taxon>Acidobacteriaceae</taxon>
        <taxon>Acidicapsa</taxon>
    </lineage>
</organism>
<reference evidence="3" key="1">
    <citation type="journal article" date="2019" name="Int. J. Syst. Evol. Microbiol.">
        <title>The Global Catalogue of Microorganisms (GCM) 10K type strain sequencing project: providing services to taxonomists for standard genome sequencing and annotation.</title>
        <authorList>
            <consortium name="The Broad Institute Genomics Platform"/>
            <consortium name="The Broad Institute Genome Sequencing Center for Infectious Disease"/>
            <person name="Wu L."/>
            <person name="Ma J."/>
        </authorList>
    </citation>
    <scope>NUCLEOTIDE SEQUENCE [LARGE SCALE GENOMIC DNA]</scope>
    <source>
        <strain evidence="3">JCM 4087</strain>
    </source>
</reference>
<accession>A0ABW1EBN3</accession>
<dbReference type="Proteomes" id="UP001596091">
    <property type="component" value="Unassembled WGS sequence"/>
</dbReference>
<feature type="transmembrane region" description="Helical" evidence="1">
    <location>
        <begin position="14"/>
        <end position="32"/>
    </location>
</feature>
<evidence type="ECO:0008006" key="4">
    <source>
        <dbReference type="Google" id="ProtNLM"/>
    </source>
</evidence>
<evidence type="ECO:0000256" key="1">
    <source>
        <dbReference type="SAM" id="Phobius"/>
    </source>
</evidence>
<evidence type="ECO:0000313" key="3">
    <source>
        <dbReference type="Proteomes" id="UP001596091"/>
    </source>
</evidence>
<gene>
    <name evidence="2" type="ORF">ACFPT7_05365</name>
</gene>
<sequence>MEGESASNPFQRRLALCVVQTVFNAIIVARYARTLYGATNYDQLQQVGVTLLFAALLGSLARMWFLTLKGLAG</sequence>
<evidence type="ECO:0000313" key="2">
    <source>
        <dbReference type="EMBL" id="MFC5861712.1"/>
    </source>
</evidence>
<keyword evidence="3" id="KW-1185">Reference proteome</keyword>
<dbReference type="RefSeq" id="WP_263337247.1">
    <property type="nucleotide sequence ID" value="NZ_JAGSYH010000004.1"/>
</dbReference>
<comment type="caution">
    <text evidence="2">The sequence shown here is derived from an EMBL/GenBank/DDBJ whole genome shotgun (WGS) entry which is preliminary data.</text>
</comment>
<dbReference type="EMBL" id="JBHSPH010000002">
    <property type="protein sequence ID" value="MFC5861712.1"/>
    <property type="molecule type" value="Genomic_DNA"/>
</dbReference>